<evidence type="ECO:0000313" key="3">
    <source>
        <dbReference type="Proteomes" id="UP000223749"/>
    </source>
</evidence>
<proteinExistence type="predicted"/>
<evidence type="ECO:0000313" key="2">
    <source>
        <dbReference type="EMBL" id="ATP59044.1"/>
    </source>
</evidence>
<gene>
    <name evidence="2" type="ORF">CPT03_22545</name>
</gene>
<dbReference type="AlphaFoldDB" id="A0A2D1UC12"/>
<feature type="chain" id="PRO_5013891156" description="PEGA domain-containing protein" evidence="1">
    <location>
        <begin position="21"/>
        <end position="223"/>
    </location>
</feature>
<keyword evidence="3" id="KW-1185">Reference proteome</keyword>
<dbReference type="EMBL" id="CP024091">
    <property type="protein sequence ID" value="ATP59044.1"/>
    <property type="molecule type" value="Genomic_DNA"/>
</dbReference>
<dbReference type="OrthoDB" id="1121354at2"/>
<feature type="signal peptide" evidence="1">
    <location>
        <begin position="1"/>
        <end position="20"/>
    </location>
</feature>
<sequence>MKLKSLLAASLFLVAPFAIKAQTVQISASEADAKIIVDGQILGTGNAKIKVPKNSCVNVKVQKSGFLRYEQTFCNKKGMAEPPKKQFFDMKKDDAEEASIKTDQANIDFSIEINKSQDVSEVWKRANQIVTDYFDAIEVADKETSYLRTSWSIQSFQQNTIRTRLIIKLSKSEPLTYKVKLVSEYSGAPLTSVKADEQFHDWDRVLRKYQNVISDFTTRLGNQ</sequence>
<dbReference type="KEGG" id="pgs:CPT03_22545"/>
<accession>A0A2D1UC12</accession>
<protein>
    <recommendedName>
        <fullName evidence="4">PEGA domain-containing protein</fullName>
    </recommendedName>
</protein>
<evidence type="ECO:0008006" key="4">
    <source>
        <dbReference type="Google" id="ProtNLM"/>
    </source>
</evidence>
<dbReference type="Proteomes" id="UP000223749">
    <property type="component" value="Chromosome"/>
</dbReference>
<reference evidence="2 3" key="1">
    <citation type="submission" date="2017-10" db="EMBL/GenBank/DDBJ databases">
        <title>Whole genome of Pedobacter ginsengisoli T01R-27 isolated from tomato rhizosphere.</title>
        <authorList>
            <person name="Weon H.-Y."/>
            <person name="Lee S.A."/>
            <person name="Sang M.K."/>
            <person name="Song J."/>
        </authorList>
    </citation>
    <scope>NUCLEOTIDE SEQUENCE [LARGE SCALE GENOMIC DNA]</scope>
    <source>
        <strain evidence="2 3">T01R-27</strain>
    </source>
</reference>
<organism evidence="2 3">
    <name type="scientific">Pedobacter ginsengisoli</name>
    <dbReference type="NCBI Taxonomy" id="363852"/>
    <lineage>
        <taxon>Bacteria</taxon>
        <taxon>Pseudomonadati</taxon>
        <taxon>Bacteroidota</taxon>
        <taxon>Sphingobacteriia</taxon>
        <taxon>Sphingobacteriales</taxon>
        <taxon>Sphingobacteriaceae</taxon>
        <taxon>Pedobacter</taxon>
    </lineage>
</organism>
<evidence type="ECO:0000256" key="1">
    <source>
        <dbReference type="SAM" id="SignalP"/>
    </source>
</evidence>
<name>A0A2D1UC12_9SPHI</name>
<dbReference type="RefSeq" id="WP_099440916.1">
    <property type="nucleotide sequence ID" value="NZ_CP024091.1"/>
</dbReference>
<keyword evidence="1" id="KW-0732">Signal</keyword>